<evidence type="ECO:0000256" key="12">
    <source>
        <dbReference type="ARBA" id="ARBA00022842"/>
    </source>
</evidence>
<evidence type="ECO:0000256" key="15">
    <source>
        <dbReference type="ARBA" id="ARBA00023136"/>
    </source>
</evidence>
<evidence type="ECO:0000256" key="7">
    <source>
        <dbReference type="ARBA" id="ARBA00018337"/>
    </source>
</evidence>
<evidence type="ECO:0000256" key="20">
    <source>
        <dbReference type="PIRNR" id="PIRNR028840"/>
    </source>
</evidence>
<keyword evidence="11 20" id="KW-0999">Mitochondrion inner membrane</keyword>
<evidence type="ECO:0000256" key="4">
    <source>
        <dbReference type="ARBA" id="ARBA00005189"/>
    </source>
</evidence>
<keyword evidence="10 20" id="KW-0548">Nucleotidyltransferase</keyword>
<evidence type="ECO:0000256" key="17">
    <source>
        <dbReference type="ARBA" id="ARBA00023264"/>
    </source>
</evidence>
<keyword evidence="16 20" id="KW-0594">Phospholipid biosynthesis</keyword>
<name>A0A7M5V7A6_9CNID</name>
<dbReference type="EnsemblMetazoa" id="CLYHEMT008692.2">
    <property type="protein sequence ID" value="CLYHEMP008692.2"/>
    <property type="gene ID" value="CLYHEMG008692"/>
</dbReference>
<reference evidence="21" key="1">
    <citation type="submission" date="2021-01" db="UniProtKB">
        <authorList>
            <consortium name="EnsemblMetazoa"/>
        </authorList>
    </citation>
    <scope>IDENTIFICATION</scope>
</reference>
<evidence type="ECO:0000256" key="13">
    <source>
        <dbReference type="ARBA" id="ARBA00023098"/>
    </source>
</evidence>
<keyword evidence="13 20" id="KW-0443">Lipid metabolism</keyword>
<dbReference type="OrthoDB" id="341477at2759"/>
<keyword evidence="8 20" id="KW-0444">Lipid biosynthesis</keyword>
<keyword evidence="17 20" id="KW-1208">Phospholipid metabolism</keyword>
<evidence type="ECO:0000256" key="6">
    <source>
        <dbReference type="ARBA" id="ARBA00012487"/>
    </source>
</evidence>
<evidence type="ECO:0000256" key="9">
    <source>
        <dbReference type="ARBA" id="ARBA00022679"/>
    </source>
</evidence>
<evidence type="ECO:0000256" key="18">
    <source>
        <dbReference type="ARBA" id="ARBA00029893"/>
    </source>
</evidence>
<dbReference type="GO" id="GO:0016024">
    <property type="term" value="P:CDP-diacylglycerol biosynthetic process"/>
    <property type="evidence" value="ECO:0007669"/>
    <property type="project" value="UniProtKB-UniRule"/>
</dbReference>
<dbReference type="PANTHER" id="PTHR13619:SF0">
    <property type="entry name" value="PHOSPHATIDATE CYTIDYLYLTRANSFERASE, MITOCHONDRIAL"/>
    <property type="match status" value="1"/>
</dbReference>
<comment type="pathway">
    <text evidence="3 20">Phospholipid metabolism; CDP-diacylglycerol biosynthesis; CDP-diacylglycerol from sn-glycerol 3-phosphate: step 3/3.</text>
</comment>
<dbReference type="Pfam" id="PF09139">
    <property type="entry name" value="Tam41_Mmp37"/>
    <property type="match status" value="1"/>
</dbReference>
<evidence type="ECO:0000256" key="1">
    <source>
        <dbReference type="ARBA" id="ARBA00001946"/>
    </source>
</evidence>
<sequence>MMLVEKRTKNLTCNLIIKVRKMSIVDSETKNYLSNVVSAFSPGIRYACAYGSGVFKQSGHQSIKDNMIDFIFVVNDAFSWHQQTLKKYPDHYSIVKRLGPKGLSDYQRSFGAGVFFNTCVEFDDRLIKYGIIDMEMFVDDLLEWKDLYIAGRLHKPVYTLKGLDNPLIEKPFSANLKSAVLTSIFLLDEKCSMEELFIKIASLSYTGDPRMIVGEDKGKVRNIVTPNIEKFHTLYDPILKNISNINVNNSSIIQDMDPLQRFELLQELPKNLNTLVLRNLNLNNKAKDFQKRFIDLSNEKIKESFAKAVSDIVRSSSTTQTIKNSTTAGVQKSLYYGGQKMKKMFKGLIRK</sequence>
<dbReference type="UniPathway" id="UPA00557">
    <property type="reaction ID" value="UER00614"/>
</dbReference>
<evidence type="ECO:0000313" key="22">
    <source>
        <dbReference type="Proteomes" id="UP000594262"/>
    </source>
</evidence>
<comment type="subcellular location">
    <subcellularLocation>
        <location evidence="2 20">Mitochondrion inner membrane</location>
        <topology evidence="2 20">Peripheral membrane protein</topology>
        <orientation evidence="2 20">Matrix side</orientation>
    </subcellularLocation>
</comment>
<evidence type="ECO:0000313" key="21">
    <source>
        <dbReference type="EnsemblMetazoa" id="CLYHEMP008692.2"/>
    </source>
</evidence>
<dbReference type="AlphaFoldDB" id="A0A7M5V7A6"/>
<evidence type="ECO:0000256" key="19">
    <source>
        <dbReference type="ARBA" id="ARBA00031502"/>
    </source>
</evidence>
<comment type="pathway">
    <text evidence="4">Lipid metabolism.</text>
</comment>
<evidence type="ECO:0000256" key="14">
    <source>
        <dbReference type="ARBA" id="ARBA00023128"/>
    </source>
</evidence>
<dbReference type="PANTHER" id="PTHR13619">
    <property type="entry name" value="PHOSPHATIDATE CYTIDYLYLTRANSFERASE, MITOCHONDRIAL"/>
    <property type="match status" value="1"/>
</dbReference>
<keyword evidence="12 20" id="KW-0460">Magnesium</keyword>
<dbReference type="GO" id="GO:0032049">
    <property type="term" value="P:cardiolipin biosynthetic process"/>
    <property type="evidence" value="ECO:0007669"/>
    <property type="project" value="UniProtKB-UniRule"/>
</dbReference>
<evidence type="ECO:0000256" key="10">
    <source>
        <dbReference type="ARBA" id="ARBA00022695"/>
    </source>
</evidence>
<dbReference type="GO" id="GO:0004605">
    <property type="term" value="F:phosphatidate cytidylyltransferase activity"/>
    <property type="evidence" value="ECO:0007669"/>
    <property type="project" value="UniProtKB-UniRule"/>
</dbReference>
<dbReference type="GO" id="GO:0005743">
    <property type="term" value="C:mitochondrial inner membrane"/>
    <property type="evidence" value="ECO:0007669"/>
    <property type="project" value="UniProtKB-SubCell"/>
</dbReference>
<evidence type="ECO:0000256" key="2">
    <source>
        <dbReference type="ARBA" id="ARBA00004443"/>
    </source>
</evidence>
<evidence type="ECO:0000256" key="3">
    <source>
        <dbReference type="ARBA" id="ARBA00005119"/>
    </source>
</evidence>
<proteinExistence type="inferred from homology"/>
<evidence type="ECO:0000256" key="16">
    <source>
        <dbReference type="ARBA" id="ARBA00023209"/>
    </source>
</evidence>
<evidence type="ECO:0000256" key="5">
    <source>
        <dbReference type="ARBA" id="ARBA00005458"/>
    </source>
</evidence>
<keyword evidence="9 20" id="KW-0808">Transferase</keyword>
<dbReference type="PIRSF" id="PIRSF028840">
    <property type="entry name" value="Mmp37"/>
    <property type="match status" value="1"/>
</dbReference>
<evidence type="ECO:0000256" key="11">
    <source>
        <dbReference type="ARBA" id="ARBA00022792"/>
    </source>
</evidence>
<dbReference type="Proteomes" id="UP000594262">
    <property type="component" value="Unplaced"/>
</dbReference>
<accession>A0A7M5V7A6</accession>
<keyword evidence="15 20" id="KW-0472">Membrane</keyword>
<protein>
    <recommendedName>
        <fullName evidence="7 20">Phosphatidate cytidylyltransferase, mitochondrial</fullName>
        <ecNumber evidence="6 20">2.7.7.41</ecNumber>
    </recommendedName>
    <alternativeName>
        <fullName evidence="18 20">CDP-diacylglycerol synthase</fullName>
    </alternativeName>
    <alternativeName>
        <fullName evidence="19 20">Mitochondrial translocator assembly and maintenance protein 41 homolog</fullName>
    </alternativeName>
</protein>
<comment type="function">
    <text evidence="20">Catalyzes the conversion of phosphatidic acid (PA) to CDP-diacylglycerol (CDP-DAG), an essential intermediate in the synthesis of phosphatidylglycerol, cardiolipin and phosphatidylinositol.</text>
</comment>
<comment type="catalytic activity">
    <reaction evidence="20">
        <text>a 1,2-diacyl-sn-glycero-3-phosphate + CTP + H(+) = a CDP-1,2-diacyl-sn-glycerol + diphosphate</text>
        <dbReference type="Rhea" id="RHEA:16229"/>
        <dbReference type="ChEBI" id="CHEBI:15378"/>
        <dbReference type="ChEBI" id="CHEBI:33019"/>
        <dbReference type="ChEBI" id="CHEBI:37563"/>
        <dbReference type="ChEBI" id="CHEBI:58332"/>
        <dbReference type="ChEBI" id="CHEBI:58608"/>
        <dbReference type="EC" id="2.7.7.41"/>
    </reaction>
</comment>
<comment type="cofactor">
    <cofactor evidence="1 20">
        <name>Mg(2+)</name>
        <dbReference type="ChEBI" id="CHEBI:18420"/>
    </cofactor>
</comment>
<organism evidence="21 22">
    <name type="scientific">Clytia hemisphaerica</name>
    <dbReference type="NCBI Taxonomy" id="252671"/>
    <lineage>
        <taxon>Eukaryota</taxon>
        <taxon>Metazoa</taxon>
        <taxon>Cnidaria</taxon>
        <taxon>Hydrozoa</taxon>
        <taxon>Hydroidolina</taxon>
        <taxon>Leptothecata</taxon>
        <taxon>Obeliida</taxon>
        <taxon>Clytiidae</taxon>
        <taxon>Clytia</taxon>
    </lineage>
</organism>
<keyword evidence="14 20" id="KW-0496">Mitochondrion</keyword>
<dbReference type="EC" id="2.7.7.41" evidence="6 20"/>
<evidence type="ECO:0000256" key="8">
    <source>
        <dbReference type="ARBA" id="ARBA00022516"/>
    </source>
</evidence>
<keyword evidence="22" id="KW-1185">Reference proteome</keyword>
<dbReference type="InterPro" id="IPR015222">
    <property type="entry name" value="Tam41"/>
</dbReference>
<comment type="similarity">
    <text evidence="5 20">Belongs to the TAM41 family.</text>
</comment>